<dbReference type="Proteomes" id="UP000076842">
    <property type="component" value="Unassembled WGS sequence"/>
</dbReference>
<evidence type="ECO:0000256" key="2">
    <source>
        <dbReference type="SAM" id="MobiDB-lite"/>
    </source>
</evidence>
<feature type="compositionally biased region" description="Basic and acidic residues" evidence="2">
    <location>
        <begin position="232"/>
        <end position="246"/>
    </location>
</feature>
<protein>
    <submittedName>
        <fullName evidence="3">Uncharacterized protein</fullName>
    </submittedName>
</protein>
<keyword evidence="4" id="KW-1185">Reference proteome</keyword>
<dbReference type="AlphaFoldDB" id="A0A165GLK2"/>
<gene>
    <name evidence="3" type="ORF">CALCODRAFT_482486</name>
</gene>
<evidence type="ECO:0000313" key="4">
    <source>
        <dbReference type="Proteomes" id="UP000076842"/>
    </source>
</evidence>
<dbReference type="InParanoid" id="A0A165GLK2"/>
<feature type="region of interest" description="Disordered" evidence="2">
    <location>
        <begin position="202"/>
        <end position="291"/>
    </location>
</feature>
<sequence>MLDLRNSYLKTLKAVTMVAEQTYDDTGISLLEFAYLALSMQRLYPALKPPGLPCRWMAHVMFHGLSALQEQPLPPAYVGRIKGVDDAQVMAVVAETRKALAAHKPRNQVDRMVDFLTGFHKRKLAKHQEKVDRAKEREKLQRLQDRADTQKMLREKAIENAKQVEAALGGEVGQDQFATVRLIEDFDPSADLYPPTAALLDGAEPSAADAPKPPRQPKPPKPPMAKTRSVAGKKDKERKFRYETKARQKTARGKEKVRRREKGGGAGPGGDKPSRGGSARGGMGKGRGGRR</sequence>
<dbReference type="STRING" id="1353952.A0A165GLK2"/>
<feature type="compositionally biased region" description="Pro residues" evidence="2">
    <location>
        <begin position="211"/>
        <end position="223"/>
    </location>
</feature>
<evidence type="ECO:0000256" key="1">
    <source>
        <dbReference type="SAM" id="Coils"/>
    </source>
</evidence>
<feature type="coiled-coil region" evidence="1">
    <location>
        <begin position="124"/>
        <end position="160"/>
    </location>
</feature>
<accession>A0A165GLK2</accession>
<name>A0A165GLK2_9BASI</name>
<keyword evidence="1" id="KW-0175">Coiled coil</keyword>
<dbReference type="OrthoDB" id="551633at2759"/>
<reference evidence="3 4" key="1">
    <citation type="journal article" date="2016" name="Mol. Biol. Evol.">
        <title>Comparative Genomics of Early-Diverging Mushroom-Forming Fungi Provides Insights into the Origins of Lignocellulose Decay Capabilities.</title>
        <authorList>
            <person name="Nagy L.G."/>
            <person name="Riley R."/>
            <person name="Tritt A."/>
            <person name="Adam C."/>
            <person name="Daum C."/>
            <person name="Floudas D."/>
            <person name="Sun H."/>
            <person name="Yadav J.S."/>
            <person name="Pangilinan J."/>
            <person name="Larsson K.H."/>
            <person name="Matsuura K."/>
            <person name="Barry K."/>
            <person name="Labutti K."/>
            <person name="Kuo R."/>
            <person name="Ohm R.A."/>
            <person name="Bhattacharya S.S."/>
            <person name="Shirouzu T."/>
            <person name="Yoshinaga Y."/>
            <person name="Martin F.M."/>
            <person name="Grigoriev I.V."/>
            <person name="Hibbett D.S."/>
        </authorList>
    </citation>
    <scope>NUCLEOTIDE SEQUENCE [LARGE SCALE GENOMIC DNA]</scope>
    <source>
        <strain evidence="3 4">HHB12733</strain>
    </source>
</reference>
<proteinExistence type="predicted"/>
<dbReference type="InterPro" id="IPR019186">
    <property type="entry name" value="Nucleolar_protein_12"/>
</dbReference>
<evidence type="ECO:0000313" key="3">
    <source>
        <dbReference type="EMBL" id="KZT58220.1"/>
    </source>
</evidence>
<organism evidence="3 4">
    <name type="scientific">Calocera cornea HHB12733</name>
    <dbReference type="NCBI Taxonomy" id="1353952"/>
    <lineage>
        <taxon>Eukaryota</taxon>
        <taxon>Fungi</taxon>
        <taxon>Dikarya</taxon>
        <taxon>Basidiomycota</taxon>
        <taxon>Agaricomycotina</taxon>
        <taxon>Dacrymycetes</taxon>
        <taxon>Dacrymycetales</taxon>
        <taxon>Dacrymycetaceae</taxon>
        <taxon>Calocera</taxon>
    </lineage>
</organism>
<dbReference type="Pfam" id="PF09805">
    <property type="entry name" value="Nop25"/>
    <property type="match status" value="1"/>
</dbReference>
<feature type="compositionally biased region" description="Gly residues" evidence="2">
    <location>
        <begin position="278"/>
        <end position="291"/>
    </location>
</feature>
<feature type="compositionally biased region" description="Basic residues" evidence="2">
    <location>
        <begin position="247"/>
        <end position="261"/>
    </location>
</feature>
<dbReference type="EMBL" id="KV423953">
    <property type="protein sequence ID" value="KZT58220.1"/>
    <property type="molecule type" value="Genomic_DNA"/>
</dbReference>